<name>U7DC78_9BACT</name>
<keyword evidence="8 12" id="KW-0560">Oxidoreductase</keyword>
<evidence type="ECO:0000256" key="11">
    <source>
        <dbReference type="PIRSR" id="PIRSR000171-1"/>
    </source>
</evidence>
<proteinExistence type="inferred from homology"/>
<dbReference type="FunFam" id="1.20.58.100:FF:000002">
    <property type="entry name" value="L-aspartate oxidase"/>
    <property type="match status" value="1"/>
</dbReference>
<dbReference type="Gene3D" id="1.20.58.100">
    <property type="entry name" value="Fumarate reductase/succinate dehydrogenase flavoprotein-like, C-terminal domain"/>
    <property type="match status" value="1"/>
</dbReference>
<dbReference type="SUPFAM" id="SSF56425">
    <property type="entry name" value="Succinate dehydrogenase/fumarate reductase flavoprotein, catalytic domain"/>
    <property type="match status" value="1"/>
</dbReference>
<protein>
    <recommendedName>
        <fullName evidence="4 10">L-aspartate oxidase</fullName>
        <ecNumber evidence="4 10">1.4.3.16</ecNumber>
    </recommendedName>
</protein>
<evidence type="ECO:0000256" key="8">
    <source>
        <dbReference type="ARBA" id="ARBA00023002"/>
    </source>
</evidence>
<evidence type="ECO:0000256" key="1">
    <source>
        <dbReference type="ARBA" id="ARBA00001974"/>
    </source>
</evidence>
<comment type="caution">
    <text evidence="16">The sequence shown here is derived from an EMBL/GenBank/DDBJ whole genome shotgun (WGS) entry which is preliminary data.</text>
</comment>
<dbReference type="SUPFAM" id="SSF46977">
    <property type="entry name" value="Succinate dehydrogenase/fumarate reductase flavoprotein C-terminal domain"/>
    <property type="match status" value="1"/>
</dbReference>
<keyword evidence="17" id="KW-1185">Reference proteome</keyword>
<evidence type="ECO:0000256" key="9">
    <source>
        <dbReference type="ARBA" id="ARBA00048305"/>
    </source>
</evidence>
<dbReference type="Pfam" id="PF00890">
    <property type="entry name" value="FAD_binding_2"/>
    <property type="match status" value="1"/>
</dbReference>
<dbReference type="Gene3D" id="3.90.700.10">
    <property type="entry name" value="Succinate dehydrogenase/fumarate reductase flavoprotein, catalytic domain"/>
    <property type="match status" value="1"/>
</dbReference>
<dbReference type="eggNOG" id="COG0029">
    <property type="taxonomic scope" value="Bacteria"/>
</dbReference>
<comment type="catalytic activity">
    <reaction evidence="9">
        <text>L-aspartate + O2 = iminosuccinate + H2O2</text>
        <dbReference type="Rhea" id="RHEA:25876"/>
        <dbReference type="ChEBI" id="CHEBI:15379"/>
        <dbReference type="ChEBI" id="CHEBI:16240"/>
        <dbReference type="ChEBI" id="CHEBI:29991"/>
        <dbReference type="ChEBI" id="CHEBI:77875"/>
        <dbReference type="EC" id="1.4.3.16"/>
    </reaction>
    <physiologicalReaction direction="left-to-right" evidence="9">
        <dbReference type="Rhea" id="RHEA:25877"/>
    </physiologicalReaction>
</comment>
<feature type="region of interest" description="Disordered" evidence="13">
    <location>
        <begin position="508"/>
        <end position="532"/>
    </location>
</feature>
<evidence type="ECO:0000256" key="2">
    <source>
        <dbReference type="ARBA" id="ARBA00004950"/>
    </source>
</evidence>
<dbReference type="RefSeq" id="WP_022636500.1">
    <property type="nucleotide sequence ID" value="NZ_ASJR01000007.1"/>
</dbReference>
<dbReference type="InterPro" id="IPR003953">
    <property type="entry name" value="FAD-dep_OxRdtase_2_FAD-bd"/>
</dbReference>
<dbReference type="Proteomes" id="UP000017148">
    <property type="component" value="Unassembled WGS sequence"/>
</dbReference>
<feature type="compositionally biased region" description="Basic and acidic residues" evidence="13">
    <location>
        <begin position="508"/>
        <end position="520"/>
    </location>
</feature>
<dbReference type="EMBL" id="ASJR01000007">
    <property type="protein sequence ID" value="ERP32025.1"/>
    <property type="molecule type" value="Genomic_DNA"/>
</dbReference>
<comment type="subcellular location">
    <subcellularLocation>
        <location evidence="12">Cytoplasm</location>
    </subcellularLocation>
</comment>
<dbReference type="InterPro" id="IPR027477">
    <property type="entry name" value="Succ_DH/fumarate_Rdtase_cat_sf"/>
</dbReference>
<feature type="domain" description="FAD-dependent oxidoreductase 2 FAD-binding" evidence="14">
    <location>
        <begin position="6"/>
        <end position="390"/>
    </location>
</feature>
<dbReference type="OrthoDB" id="9806724at2"/>
<evidence type="ECO:0000256" key="12">
    <source>
        <dbReference type="RuleBase" id="RU362049"/>
    </source>
</evidence>
<dbReference type="AlphaFoldDB" id="U7DC78"/>
<keyword evidence="5 12" id="KW-0285">Flavoprotein</keyword>
<dbReference type="PATRIC" id="fig|1313304.3.peg.962"/>
<evidence type="ECO:0000256" key="6">
    <source>
        <dbReference type="ARBA" id="ARBA00022642"/>
    </source>
</evidence>
<evidence type="ECO:0000259" key="15">
    <source>
        <dbReference type="Pfam" id="PF02910"/>
    </source>
</evidence>
<evidence type="ECO:0000313" key="16">
    <source>
        <dbReference type="EMBL" id="ERP32025.1"/>
    </source>
</evidence>
<dbReference type="STRING" id="1313304.CALK_1006"/>
<dbReference type="InterPro" id="IPR015939">
    <property type="entry name" value="Fum_Rdtase/Succ_DH_flav-like_C"/>
</dbReference>
<dbReference type="PIRSF" id="PIRSF000171">
    <property type="entry name" value="SDHA_APRA_LASPO"/>
    <property type="match status" value="1"/>
</dbReference>
<gene>
    <name evidence="16" type="ORF">CALK_1006</name>
</gene>
<dbReference type="InterPro" id="IPR037099">
    <property type="entry name" value="Fum_R/Succ_DH_flav-like_C_sf"/>
</dbReference>
<comment type="similarity">
    <text evidence="3 12">Belongs to the FAD-dependent oxidoreductase 2 family. NadB subfamily.</text>
</comment>
<evidence type="ECO:0000256" key="10">
    <source>
        <dbReference type="NCBIfam" id="TIGR00551"/>
    </source>
</evidence>
<keyword evidence="7 12" id="KW-0274">FAD</keyword>
<sequence length="532" mass="58591">MAYTSDFLIIGSGISGLLLALKAARKGSVILVTKQDLSKGSTKRAQGGITAVISPHDSVEQHVADTLETGNGLSDKTAVELVSTHSAALIEELLDYGVPFSRNSSSTAPHGLSLGREGGHGVHRIVHARDHTGQTIQETLTEQVQKTPGITILTWHTLVDLITDHHRHTSLTQPQCCYGAYLYDRSEKQFHRAVAGQTIIATGGIGKIYEHTTNPSVATGDGIAAAWRAGCAITNMEFVQFHPTTLYHPRSHSFLISEAVRGFGARLLNSNGEEFMHSYHPMGELAPRDIVARAIDREMKLSGSPCVYLEILDKDPARVARRFPKISAKCTELGISIPHDVIPVVPASHYSCGGIHTNHTGMTEIENLFACGEAAYTGVHGANRLASNSLLEAGVFATIIGETLEQKPRCPVQEIPPWDDSNTANTEEWVLISHNKTEIQKIMSDYVGIVRTNERLTRALKRIILLREEIEHFYKRTKITTSLLELRNMGIVAELVIRAARQRRESRGLHFNRDYPEKDPAQAQVFSQRKET</sequence>
<dbReference type="GO" id="GO:0008734">
    <property type="term" value="F:L-aspartate oxidase activity"/>
    <property type="evidence" value="ECO:0007669"/>
    <property type="project" value="UniProtKB-UniRule"/>
</dbReference>
<dbReference type="FunFam" id="3.90.700.10:FF:000002">
    <property type="entry name" value="L-aspartate oxidase"/>
    <property type="match status" value="1"/>
</dbReference>
<dbReference type="UniPathway" id="UPA00253">
    <property type="reaction ID" value="UER00326"/>
</dbReference>
<reference evidence="16 17" key="1">
    <citation type="journal article" date="2013" name="Environ. Microbiol.">
        <title>Genome analysis of Chitinivibrio alkaliphilus gen. nov., sp. nov., a novel extremely haloalkaliphilic anaerobic chitinolytic bacterium from the candidate phylum Termite Group 3.</title>
        <authorList>
            <person name="Sorokin D.Y."/>
            <person name="Gumerov V.M."/>
            <person name="Rakitin A.L."/>
            <person name="Beletsky A.V."/>
            <person name="Damste J.S."/>
            <person name="Muyzer G."/>
            <person name="Mardanov A.V."/>
            <person name="Ravin N.V."/>
        </authorList>
    </citation>
    <scope>NUCLEOTIDE SEQUENCE [LARGE SCALE GENOMIC DNA]</scope>
    <source>
        <strain evidence="16 17">ACht1</strain>
    </source>
</reference>
<dbReference type="SUPFAM" id="SSF51905">
    <property type="entry name" value="FAD/NAD(P)-binding domain"/>
    <property type="match status" value="1"/>
</dbReference>
<dbReference type="PANTHER" id="PTHR42716:SF2">
    <property type="entry name" value="L-ASPARTATE OXIDASE, CHLOROPLASTIC"/>
    <property type="match status" value="1"/>
</dbReference>
<comment type="pathway">
    <text evidence="2 12">Cofactor biosynthesis; NAD(+) biosynthesis; iminoaspartate from L-aspartate (oxidase route): step 1/1.</text>
</comment>
<dbReference type="InterPro" id="IPR005288">
    <property type="entry name" value="NadB"/>
</dbReference>
<dbReference type="Gene3D" id="3.50.50.60">
    <property type="entry name" value="FAD/NAD(P)-binding domain"/>
    <property type="match status" value="1"/>
</dbReference>
<organism evidence="16 17">
    <name type="scientific">Chitinivibrio alkaliphilus ACht1</name>
    <dbReference type="NCBI Taxonomy" id="1313304"/>
    <lineage>
        <taxon>Bacteria</taxon>
        <taxon>Pseudomonadati</taxon>
        <taxon>Fibrobacterota</taxon>
        <taxon>Chitinivibrionia</taxon>
        <taxon>Chitinivibrionales</taxon>
        <taxon>Chitinivibrionaceae</taxon>
        <taxon>Chitinivibrio</taxon>
    </lineage>
</organism>
<dbReference type="EC" id="1.4.3.16" evidence="4 10"/>
<evidence type="ECO:0000313" key="17">
    <source>
        <dbReference type="Proteomes" id="UP000017148"/>
    </source>
</evidence>
<keyword evidence="6 12" id="KW-0662">Pyridine nucleotide biosynthesis</keyword>
<dbReference type="PRINTS" id="PR00368">
    <property type="entry name" value="FADPNR"/>
</dbReference>
<feature type="active site" description="Proton acceptor" evidence="11">
    <location>
        <position position="288"/>
    </location>
</feature>
<dbReference type="PANTHER" id="PTHR42716">
    <property type="entry name" value="L-ASPARTATE OXIDASE"/>
    <property type="match status" value="1"/>
</dbReference>
<dbReference type="InterPro" id="IPR036188">
    <property type="entry name" value="FAD/NAD-bd_sf"/>
</dbReference>
<evidence type="ECO:0000259" key="14">
    <source>
        <dbReference type="Pfam" id="PF00890"/>
    </source>
</evidence>
<evidence type="ECO:0000256" key="3">
    <source>
        <dbReference type="ARBA" id="ARBA00008562"/>
    </source>
</evidence>
<comment type="cofactor">
    <cofactor evidence="1 12">
        <name>FAD</name>
        <dbReference type="ChEBI" id="CHEBI:57692"/>
    </cofactor>
</comment>
<comment type="function">
    <text evidence="12">Catalyzes the oxidation of L-aspartate to iminoaspartate.</text>
</comment>
<feature type="domain" description="Fumarate reductase/succinate dehydrogenase flavoprotein-like C-terminal" evidence="15">
    <location>
        <begin position="437"/>
        <end position="521"/>
    </location>
</feature>
<evidence type="ECO:0000256" key="4">
    <source>
        <dbReference type="ARBA" id="ARBA00012173"/>
    </source>
</evidence>
<dbReference type="Pfam" id="PF02910">
    <property type="entry name" value="Succ_DH_flav_C"/>
    <property type="match status" value="1"/>
</dbReference>
<evidence type="ECO:0000256" key="5">
    <source>
        <dbReference type="ARBA" id="ARBA00022630"/>
    </source>
</evidence>
<accession>U7DC78</accession>
<evidence type="ECO:0000256" key="7">
    <source>
        <dbReference type="ARBA" id="ARBA00022827"/>
    </source>
</evidence>
<dbReference type="NCBIfam" id="TIGR00551">
    <property type="entry name" value="nadB"/>
    <property type="match status" value="1"/>
</dbReference>
<dbReference type="GO" id="GO:0005737">
    <property type="term" value="C:cytoplasm"/>
    <property type="evidence" value="ECO:0007669"/>
    <property type="project" value="UniProtKB-SubCell"/>
</dbReference>
<dbReference type="NCBIfam" id="NF006567">
    <property type="entry name" value="PRK09077.1"/>
    <property type="match status" value="1"/>
</dbReference>
<dbReference type="GO" id="GO:0034628">
    <property type="term" value="P:'de novo' NAD+ biosynthetic process from L-aspartate"/>
    <property type="evidence" value="ECO:0007669"/>
    <property type="project" value="TreeGrafter"/>
</dbReference>
<evidence type="ECO:0000256" key="13">
    <source>
        <dbReference type="SAM" id="MobiDB-lite"/>
    </source>
</evidence>